<evidence type="ECO:0000313" key="3">
    <source>
        <dbReference type="Proteomes" id="UP000309038"/>
    </source>
</evidence>
<evidence type="ECO:0000313" key="2">
    <source>
        <dbReference type="EMBL" id="THG95177.1"/>
    </source>
</evidence>
<name>A0A4S4KCT6_9APHY</name>
<evidence type="ECO:0000256" key="1">
    <source>
        <dbReference type="SAM" id="MobiDB-lite"/>
    </source>
</evidence>
<reference evidence="2 3" key="1">
    <citation type="submission" date="2019-02" db="EMBL/GenBank/DDBJ databases">
        <title>Genome sequencing of the rare red list fungi Phlebia centrifuga.</title>
        <authorList>
            <person name="Buettner E."/>
            <person name="Kellner H."/>
        </authorList>
    </citation>
    <scope>NUCLEOTIDE SEQUENCE [LARGE SCALE GENOMIC DNA]</scope>
    <source>
        <strain evidence="2 3">DSM 108282</strain>
    </source>
</reference>
<feature type="region of interest" description="Disordered" evidence="1">
    <location>
        <begin position="50"/>
        <end position="70"/>
    </location>
</feature>
<sequence length="168" mass="18718">MGNSQSSKTQTPFTLDSKPRPHAVVRKRSTVLSALRLGCVSASAFPESYCPSSQGSTVGDREEKLSFEQPPPLYASSSNTDLVEDDANVAFKSFIKDYPEYQNTWILDALRRSDFARLDRSGETYVDYMGGSLYPESLIRVHTAFLQRHVLGNTHSINNSFAIIMCLI</sequence>
<organism evidence="2 3">
    <name type="scientific">Hermanssonia centrifuga</name>
    <dbReference type="NCBI Taxonomy" id="98765"/>
    <lineage>
        <taxon>Eukaryota</taxon>
        <taxon>Fungi</taxon>
        <taxon>Dikarya</taxon>
        <taxon>Basidiomycota</taxon>
        <taxon>Agaricomycotina</taxon>
        <taxon>Agaricomycetes</taxon>
        <taxon>Polyporales</taxon>
        <taxon>Meruliaceae</taxon>
        <taxon>Hermanssonia</taxon>
    </lineage>
</organism>
<proteinExistence type="predicted"/>
<dbReference type="AlphaFoldDB" id="A0A4S4KCT6"/>
<protein>
    <submittedName>
        <fullName evidence="2">Uncharacterized protein</fullName>
    </submittedName>
</protein>
<keyword evidence="3" id="KW-1185">Reference proteome</keyword>
<dbReference type="Proteomes" id="UP000309038">
    <property type="component" value="Unassembled WGS sequence"/>
</dbReference>
<accession>A0A4S4KCT6</accession>
<comment type="caution">
    <text evidence="2">The sequence shown here is derived from an EMBL/GenBank/DDBJ whole genome shotgun (WGS) entry which is preliminary data.</text>
</comment>
<feature type="compositionally biased region" description="Polar residues" evidence="1">
    <location>
        <begin position="1"/>
        <end position="14"/>
    </location>
</feature>
<dbReference type="EMBL" id="SGPJ01000350">
    <property type="protein sequence ID" value="THG95177.1"/>
    <property type="molecule type" value="Genomic_DNA"/>
</dbReference>
<gene>
    <name evidence="2" type="ORF">EW026_g6436</name>
</gene>
<feature type="region of interest" description="Disordered" evidence="1">
    <location>
        <begin position="1"/>
        <end position="22"/>
    </location>
</feature>